<reference evidence="2 3" key="2">
    <citation type="journal article" date="2017" name="Genome Biol.">
        <title>New reference genome sequences of hot pepper reveal the massive evolution of plant disease-resistance genes by retroduplication.</title>
        <authorList>
            <person name="Kim S."/>
            <person name="Park J."/>
            <person name="Yeom S.I."/>
            <person name="Kim Y.M."/>
            <person name="Seo E."/>
            <person name="Kim K.T."/>
            <person name="Kim M.S."/>
            <person name="Lee J.M."/>
            <person name="Cheong K."/>
            <person name="Shin H.S."/>
            <person name="Kim S.B."/>
            <person name="Han K."/>
            <person name="Lee J."/>
            <person name="Park M."/>
            <person name="Lee H.A."/>
            <person name="Lee H.Y."/>
            <person name="Lee Y."/>
            <person name="Oh S."/>
            <person name="Lee J.H."/>
            <person name="Choi E."/>
            <person name="Choi E."/>
            <person name="Lee S.E."/>
            <person name="Jeon J."/>
            <person name="Kim H."/>
            <person name="Choi G."/>
            <person name="Song H."/>
            <person name="Lee J."/>
            <person name="Lee S.C."/>
            <person name="Kwon J.K."/>
            <person name="Lee H.Y."/>
            <person name="Koo N."/>
            <person name="Hong Y."/>
            <person name="Kim R.W."/>
            <person name="Kang W.H."/>
            <person name="Huh J.H."/>
            <person name="Kang B.C."/>
            <person name="Yang T.J."/>
            <person name="Lee Y.H."/>
            <person name="Bennetzen J.L."/>
            <person name="Choi D."/>
        </authorList>
    </citation>
    <scope>NUCLEOTIDE SEQUENCE [LARGE SCALE GENOMIC DNA]</scope>
    <source>
        <strain evidence="3">cv. CM334</strain>
    </source>
</reference>
<protein>
    <recommendedName>
        <fullName evidence="1">Factor of DNA methylation 1-5/IDN2 domain-containing protein</fullName>
    </recommendedName>
</protein>
<dbReference type="PANTHER" id="PTHR21596:SF65">
    <property type="entry name" value="PROTEIN INVOLVED IN DE NOVO 2-RELATED"/>
    <property type="match status" value="1"/>
</dbReference>
<dbReference type="Proteomes" id="UP000222542">
    <property type="component" value="Unassembled WGS sequence"/>
</dbReference>
<dbReference type="PANTHER" id="PTHR21596">
    <property type="entry name" value="RIBONUCLEASE P SUBUNIT P38"/>
    <property type="match status" value="1"/>
</dbReference>
<gene>
    <name evidence="2" type="ORF">T459_15269</name>
</gene>
<evidence type="ECO:0000313" key="3">
    <source>
        <dbReference type="Proteomes" id="UP000222542"/>
    </source>
</evidence>
<dbReference type="Gramene" id="PHT82254">
    <property type="protein sequence ID" value="PHT82254"/>
    <property type="gene ID" value="T459_15269"/>
</dbReference>
<feature type="domain" description="Factor of DNA methylation 1-5/IDN2" evidence="1">
    <location>
        <begin position="61"/>
        <end position="119"/>
    </location>
</feature>
<accession>A0A2G2ZK01</accession>
<dbReference type="EMBL" id="AYRZ02000005">
    <property type="protein sequence ID" value="PHT82254.1"/>
    <property type="molecule type" value="Genomic_DNA"/>
</dbReference>
<evidence type="ECO:0000259" key="1">
    <source>
        <dbReference type="Pfam" id="PF03469"/>
    </source>
</evidence>
<dbReference type="STRING" id="4072.A0A2G2ZK01"/>
<name>A0A2G2ZK01_CAPAN</name>
<dbReference type="InterPro" id="IPR045177">
    <property type="entry name" value="FDM1-5/IDN2"/>
</dbReference>
<dbReference type="GO" id="GO:0080188">
    <property type="term" value="P:gene silencing by siRNA-directed DNA methylation"/>
    <property type="evidence" value="ECO:0007669"/>
    <property type="project" value="InterPro"/>
</dbReference>
<organism evidence="2 3">
    <name type="scientific">Capsicum annuum</name>
    <name type="common">Capsicum pepper</name>
    <dbReference type="NCBI Taxonomy" id="4072"/>
    <lineage>
        <taxon>Eukaryota</taxon>
        <taxon>Viridiplantae</taxon>
        <taxon>Streptophyta</taxon>
        <taxon>Embryophyta</taxon>
        <taxon>Tracheophyta</taxon>
        <taxon>Spermatophyta</taxon>
        <taxon>Magnoliopsida</taxon>
        <taxon>eudicotyledons</taxon>
        <taxon>Gunneridae</taxon>
        <taxon>Pentapetalae</taxon>
        <taxon>asterids</taxon>
        <taxon>lamiids</taxon>
        <taxon>Solanales</taxon>
        <taxon>Solanaceae</taxon>
        <taxon>Solanoideae</taxon>
        <taxon>Capsiceae</taxon>
        <taxon>Capsicum</taxon>
    </lineage>
</organism>
<keyword evidence="3" id="KW-1185">Reference proteome</keyword>
<sequence length="119" mass="14043">MGRTNLIILQNLRRIKKVIMDFDQSFKRLVLPSTEISMHVFDYWMKGMVRYVEKENTQHVELWDHGWHPIKVDMVNEKPKNVIDDEDEKLKDLKNNYGTEVYIAVTAALTEINNYNSSG</sequence>
<reference evidence="2 3" key="1">
    <citation type="journal article" date="2014" name="Nat. Genet.">
        <title>Genome sequence of the hot pepper provides insights into the evolution of pungency in Capsicum species.</title>
        <authorList>
            <person name="Kim S."/>
            <person name="Park M."/>
            <person name="Yeom S.I."/>
            <person name="Kim Y.M."/>
            <person name="Lee J.M."/>
            <person name="Lee H.A."/>
            <person name="Seo E."/>
            <person name="Choi J."/>
            <person name="Cheong K."/>
            <person name="Kim K.T."/>
            <person name="Jung K."/>
            <person name="Lee G.W."/>
            <person name="Oh S.K."/>
            <person name="Bae C."/>
            <person name="Kim S.B."/>
            <person name="Lee H.Y."/>
            <person name="Kim S.Y."/>
            <person name="Kim M.S."/>
            <person name="Kang B.C."/>
            <person name="Jo Y.D."/>
            <person name="Yang H.B."/>
            <person name="Jeong H.J."/>
            <person name="Kang W.H."/>
            <person name="Kwon J.K."/>
            <person name="Shin C."/>
            <person name="Lim J.Y."/>
            <person name="Park J.H."/>
            <person name="Huh J.H."/>
            <person name="Kim J.S."/>
            <person name="Kim B.D."/>
            <person name="Cohen O."/>
            <person name="Paran I."/>
            <person name="Suh M.C."/>
            <person name="Lee S.B."/>
            <person name="Kim Y.K."/>
            <person name="Shin Y."/>
            <person name="Noh S.J."/>
            <person name="Park J."/>
            <person name="Seo Y.S."/>
            <person name="Kwon S.Y."/>
            <person name="Kim H.A."/>
            <person name="Park J.M."/>
            <person name="Kim H.J."/>
            <person name="Choi S.B."/>
            <person name="Bosland P.W."/>
            <person name="Reeves G."/>
            <person name="Jo S.H."/>
            <person name="Lee B.W."/>
            <person name="Cho H.T."/>
            <person name="Choi H.S."/>
            <person name="Lee M.S."/>
            <person name="Yu Y."/>
            <person name="Do Choi Y."/>
            <person name="Park B.S."/>
            <person name="van Deynze A."/>
            <person name="Ashrafi H."/>
            <person name="Hill T."/>
            <person name="Kim W.T."/>
            <person name="Pai H.S."/>
            <person name="Ahn H.K."/>
            <person name="Yeam I."/>
            <person name="Giovannoni J.J."/>
            <person name="Rose J.K."/>
            <person name="Sorensen I."/>
            <person name="Lee S.J."/>
            <person name="Kim R.W."/>
            <person name="Choi I.Y."/>
            <person name="Choi B.S."/>
            <person name="Lim J.S."/>
            <person name="Lee Y.H."/>
            <person name="Choi D."/>
        </authorList>
    </citation>
    <scope>NUCLEOTIDE SEQUENCE [LARGE SCALE GENOMIC DNA]</scope>
    <source>
        <strain evidence="3">cv. CM334</strain>
    </source>
</reference>
<comment type="caution">
    <text evidence="2">The sequence shown here is derived from an EMBL/GenBank/DDBJ whole genome shotgun (WGS) entry which is preliminary data.</text>
</comment>
<dbReference type="InterPro" id="IPR005379">
    <property type="entry name" value="FDM1-5/IDN2_XH"/>
</dbReference>
<evidence type="ECO:0000313" key="2">
    <source>
        <dbReference type="EMBL" id="PHT82254.1"/>
    </source>
</evidence>
<dbReference type="Pfam" id="PF03469">
    <property type="entry name" value="XH"/>
    <property type="match status" value="1"/>
</dbReference>
<proteinExistence type="predicted"/>
<dbReference type="AlphaFoldDB" id="A0A2G2ZK01"/>